<feature type="transmembrane region" description="Helical" evidence="1">
    <location>
        <begin position="103"/>
        <end position="122"/>
    </location>
</feature>
<dbReference type="AlphaFoldDB" id="A0A3P7LQ16"/>
<keyword evidence="3" id="KW-1185">Reference proteome</keyword>
<sequence length="203" mass="23028">MFKLRSAGQATPHWGHPDHCVAIAIEKFEEDARVGDILIVKVKRYDVVGAYVKPLCFATRIKRDLEWLDLQLLTPLSALSRRVAVGQYLEARISSVKPVQIELLEVCLIHLLFTGLLLVTVFCFNLPVFLIELDFFLLTGVFSNVGIWLRPLKLPYCYSNPFLCIKLVRLAMSKIVTYSMATCIGMKNCSNIALLRTLYSRCT</sequence>
<dbReference type="OrthoDB" id="1914839at2759"/>
<evidence type="ECO:0000313" key="3">
    <source>
        <dbReference type="Proteomes" id="UP000270094"/>
    </source>
</evidence>
<proteinExistence type="predicted"/>
<dbReference type="EMBL" id="UYYB01111923">
    <property type="protein sequence ID" value="VDM81232.1"/>
    <property type="molecule type" value="Genomic_DNA"/>
</dbReference>
<keyword evidence="1" id="KW-0812">Transmembrane</keyword>
<protein>
    <submittedName>
        <fullName evidence="2">Uncharacterized protein</fullName>
    </submittedName>
</protein>
<reference evidence="2 3" key="1">
    <citation type="submission" date="2018-11" db="EMBL/GenBank/DDBJ databases">
        <authorList>
            <consortium name="Pathogen Informatics"/>
        </authorList>
    </citation>
    <scope>NUCLEOTIDE SEQUENCE [LARGE SCALE GENOMIC DNA]</scope>
</reference>
<evidence type="ECO:0000256" key="1">
    <source>
        <dbReference type="SAM" id="Phobius"/>
    </source>
</evidence>
<gene>
    <name evidence="2" type="ORF">SVUK_LOCUS16230</name>
</gene>
<organism evidence="2 3">
    <name type="scientific">Strongylus vulgaris</name>
    <name type="common">Blood worm</name>
    <dbReference type="NCBI Taxonomy" id="40348"/>
    <lineage>
        <taxon>Eukaryota</taxon>
        <taxon>Metazoa</taxon>
        <taxon>Ecdysozoa</taxon>
        <taxon>Nematoda</taxon>
        <taxon>Chromadorea</taxon>
        <taxon>Rhabditida</taxon>
        <taxon>Rhabditina</taxon>
        <taxon>Rhabditomorpha</taxon>
        <taxon>Strongyloidea</taxon>
        <taxon>Strongylidae</taxon>
        <taxon>Strongylus</taxon>
    </lineage>
</organism>
<accession>A0A3P7LQ16</accession>
<name>A0A3P7LQ16_STRVU</name>
<keyword evidence="1" id="KW-1133">Transmembrane helix</keyword>
<keyword evidence="1" id="KW-0472">Membrane</keyword>
<evidence type="ECO:0000313" key="2">
    <source>
        <dbReference type="EMBL" id="VDM81232.1"/>
    </source>
</evidence>
<dbReference type="Proteomes" id="UP000270094">
    <property type="component" value="Unassembled WGS sequence"/>
</dbReference>